<dbReference type="InterPro" id="IPR027267">
    <property type="entry name" value="AH/BAR_dom_sf"/>
</dbReference>
<protein>
    <recommendedName>
        <fullName evidence="1">FCH domain-containing protein</fullName>
    </recommendedName>
</protein>
<dbReference type="Pfam" id="PF00611">
    <property type="entry name" value="FCH"/>
    <property type="match status" value="1"/>
</dbReference>
<accession>A0A022VQ15</accession>
<dbReference type="AlphaFoldDB" id="A0A022VQ15"/>
<dbReference type="Gene3D" id="1.20.1270.60">
    <property type="entry name" value="Arfaptin homology (AH) domain/BAR domain"/>
    <property type="match status" value="1"/>
</dbReference>
<name>A0A022VQ15_TRIRU</name>
<sequence length="90" mass="10177">MELSRQEYPALAGILQPSQAIAVVTERLRTVNKLNTDVADWLAERRRLEEAYYLGLRKLARRPQPEGGQALGSDTTLNNLYSLEAATDYR</sequence>
<dbReference type="InterPro" id="IPR001060">
    <property type="entry name" value="FCH_dom"/>
</dbReference>
<dbReference type="HOGENOM" id="CLU_2442461_0_0_1"/>
<organism evidence="2">
    <name type="scientific">Trichophyton rubrum CBS 288.86</name>
    <dbReference type="NCBI Taxonomy" id="1215330"/>
    <lineage>
        <taxon>Eukaryota</taxon>
        <taxon>Fungi</taxon>
        <taxon>Dikarya</taxon>
        <taxon>Ascomycota</taxon>
        <taxon>Pezizomycotina</taxon>
        <taxon>Eurotiomycetes</taxon>
        <taxon>Eurotiomycetidae</taxon>
        <taxon>Onygenales</taxon>
        <taxon>Arthrodermataceae</taxon>
        <taxon>Trichophyton</taxon>
    </lineage>
</organism>
<feature type="domain" description="FCH" evidence="1">
    <location>
        <begin position="22"/>
        <end position="80"/>
    </location>
</feature>
<evidence type="ECO:0000259" key="1">
    <source>
        <dbReference type="Pfam" id="PF00611"/>
    </source>
</evidence>
<reference evidence="2" key="1">
    <citation type="submission" date="2014-02" db="EMBL/GenBank/DDBJ databases">
        <title>The Genome Sequence of Trichophyton rubrum (morphotype fischeri) CBS 288.86.</title>
        <authorList>
            <consortium name="The Broad Institute Genomics Platform"/>
            <person name="Cuomo C.A."/>
            <person name="White T.C."/>
            <person name="Graser Y."/>
            <person name="Martinez-Rossi N."/>
            <person name="Heitman J."/>
            <person name="Young S.K."/>
            <person name="Zeng Q."/>
            <person name="Gargeya S."/>
            <person name="Abouelleil A."/>
            <person name="Alvarado L."/>
            <person name="Chapman S.B."/>
            <person name="Gainer-Dewar J."/>
            <person name="Goldberg J."/>
            <person name="Griggs A."/>
            <person name="Gujja S."/>
            <person name="Hansen M."/>
            <person name="Howarth C."/>
            <person name="Imamovic A."/>
            <person name="Larimer J."/>
            <person name="Martinez D."/>
            <person name="Murphy C."/>
            <person name="Pearson M.D."/>
            <person name="Persinoti G."/>
            <person name="Poon T."/>
            <person name="Priest M."/>
            <person name="Roberts A.D."/>
            <person name="Saif S."/>
            <person name="Shea T.D."/>
            <person name="Sykes S.N."/>
            <person name="Wortman J."/>
            <person name="Nusbaum C."/>
            <person name="Birren B."/>
        </authorList>
    </citation>
    <scope>NUCLEOTIDE SEQUENCE [LARGE SCALE GENOMIC DNA]</scope>
    <source>
        <strain evidence="2">CBS 288.86</strain>
    </source>
</reference>
<dbReference type="Proteomes" id="UP000023758">
    <property type="component" value="Unassembled WGS sequence"/>
</dbReference>
<proteinExistence type="predicted"/>
<gene>
    <name evidence="2" type="ORF">H103_08181</name>
</gene>
<dbReference type="EMBL" id="KK207935">
    <property type="protein sequence ID" value="EZF48081.1"/>
    <property type="molecule type" value="Genomic_DNA"/>
</dbReference>
<dbReference type="SUPFAM" id="SSF103657">
    <property type="entry name" value="BAR/IMD domain-like"/>
    <property type="match status" value="1"/>
</dbReference>
<evidence type="ECO:0000313" key="2">
    <source>
        <dbReference type="EMBL" id="EZF48081.1"/>
    </source>
</evidence>